<dbReference type="RefSeq" id="WP_376802448.1">
    <property type="nucleotide sequence ID" value="NZ_DBNB01000015.1"/>
</dbReference>
<accession>A0A1W9HVC4</accession>
<feature type="signal peptide" evidence="1">
    <location>
        <begin position="1"/>
        <end position="23"/>
    </location>
</feature>
<dbReference type="Proteomes" id="UP000192872">
    <property type="component" value="Unassembled WGS sequence"/>
</dbReference>
<feature type="chain" id="PRO_5012054722" description="Alpha/beta hydrolase" evidence="1">
    <location>
        <begin position="24"/>
        <end position="238"/>
    </location>
</feature>
<dbReference type="EMBL" id="LWDL01000019">
    <property type="protein sequence ID" value="OQW51400.1"/>
    <property type="molecule type" value="Genomic_DNA"/>
</dbReference>
<evidence type="ECO:0000313" key="3">
    <source>
        <dbReference type="Proteomes" id="UP000192872"/>
    </source>
</evidence>
<gene>
    <name evidence="2" type="ORF">A4S15_11255</name>
</gene>
<name>A0A1W9HVC4_9HYPH</name>
<dbReference type="AlphaFoldDB" id="A0A1W9HVC4"/>
<dbReference type="Gene3D" id="3.40.50.1820">
    <property type="entry name" value="alpha/beta hydrolase"/>
    <property type="match status" value="1"/>
</dbReference>
<sequence length="238" mass="24261">MIGRLVAVALLGGVVLATSNASAGQVEVIALGGFNGLARLERNGTPRSGIVLVSGGDGVIGLSQDGSIRYSGNQLVRTQGAYASAGLAALVVDQGVPLGAAVAALRQRGVKKVTLAGTSRGTLRIAEQIGRLSGSERPDAVVFTAGFYDREGGNENVQEFIGSPNVLPPTMVVHHRNDGCKVTPPAGVAQFGKWAGSKARIVWLSGGTSKGNPCQAQSYHGFLGLDGQVVATVAGFAR</sequence>
<evidence type="ECO:0008006" key="4">
    <source>
        <dbReference type="Google" id="ProtNLM"/>
    </source>
</evidence>
<dbReference type="SUPFAM" id="SSF53474">
    <property type="entry name" value="alpha/beta-Hydrolases"/>
    <property type="match status" value="1"/>
</dbReference>
<evidence type="ECO:0000313" key="2">
    <source>
        <dbReference type="EMBL" id="OQW51400.1"/>
    </source>
</evidence>
<protein>
    <recommendedName>
        <fullName evidence="4">Alpha/beta hydrolase</fullName>
    </recommendedName>
</protein>
<proteinExistence type="predicted"/>
<reference evidence="2 3" key="1">
    <citation type="journal article" date="2017" name="Water Res.">
        <title>Comammox in drinking water systems.</title>
        <authorList>
            <person name="Wang Y."/>
            <person name="Ma L."/>
            <person name="Mao Y."/>
            <person name="Jiang X."/>
            <person name="Xia Y."/>
            <person name="Yu K."/>
            <person name="Li B."/>
            <person name="Zhang T."/>
        </authorList>
    </citation>
    <scope>NUCLEOTIDE SEQUENCE [LARGE SCALE GENOMIC DNA]</scope>
    <source>
        <strain evidence="2">SG_bin8</strain>
    </source>
</reference>
<dbReference type="InterPro" id="IPR029058">
    <property type="entry name" value="AB_hydrolase_fold"/>
</dbReference>
<organism evidence="2 3">
    <name type="scientific">Candidatus Raskinella chloraquaticus</name>
    <dbReference type="NCBI Taxonomy" id="1951219"/>
    <lineage>
        <taxon>Bacteria</taxon>
        <taxon>Pseudomonadati</taxon>
        <taxon>Pseudomonadota</taxon>
        <taxon>Alphaproteobacteria</taxon>
        <taxon>Hyphomicrobiales</taxon>
        <taxon>Phreatobacteraceae</taxon>
        <taxon>Candidatus Raskinella</taxon>
    </lineage>
</organism>
<evidence type="ECO:0000256" key="1">
    <source>
        <dbReference type="SAM" id="SignalP"/>
    </source>
</evidence>
<comment type="caution">
    <text evidence="2">The sequence shown here is derived from an EMBL/GenBank/DDBJ whole genome shotgun (WGS) entry which is preliminary data.</text>
</comment>
<keyword evidence="1" id="KW-0732">Signal</keyword>
<dbReference type="STRING" id="1827387.A4S15_11255"/>